<name>A0ABW0U5G2_9BACI</name>
<dbReference type="RefSeq" id="WP_270897884.1">
    <property type="nucleotide sequence ID" value="NZ_JBHSPF010000008.1"/>
</dbReference>
<protein>
    <submittedName>
        <fullName evidence="1">Uncharacterized protein</fullName>
    </submittedName>
</protein>
<organism evidence="1 2">
    <name type="scientific">Aliibacillus thermotolerans</name>
    <dbReference type="NCBI Taxonomy" id="1834418"/>
    <lineage>
        <taxon>Bacteria</taxon>
        <taxon>Bacillati</taxon>
        <taxon>Bacillota</taxon>
        <taxon>Bacilli</taxon>
        <taxon>Bacillales</taxon>
        <taxon>Bacillaceae</taxon>
        <taxon>Aliibacillus</taxon>
    </lineage>
</organism>
<comment type="caution">
    <text evidence="1">The sequence shown here is derived from an EMBL/GenBank/DDBJ whole genome shotgun (WGS) entry which is preliminary data.</text>
</comment>
<keyword evidence="2" id="KW-1185">Reference proteome</keyword>
<gene>
    <name evidence="1" type="ORF">ACFPTR_01645</name>
</gene>
<dbReference type="Proteomes" id="UP001596143">
    <property type="component" value="Unassembled WGS sequence"/>
</dbReference>
<dbReference type="EMBL" id="JBHSPF010000008">
    <property type="protein sequence ID" value="MFC5627601.1"/>
    <property type="molecule type" value="Genomic_DNA"/>
</dbReference>
<sequence>MELNVFYQNKQVGKVTGSSIIPFAQYCEEQGFQVKWNIEDKNVHVTPGLQSQRINIVIEAKDREEPFQTSFIKELKQYLDKTGIQLEENTGFLDQDINLNMKLTTPSFSESLNAPKIIIFYRLTAKYEELIALLQYYLKSFDIDYECISKKNDIPQSSISLKSTLPKQYQSKQLQSFQDKLCFVFSLSISLFFSNKEKRTALSFTSATLSPFLQEDRKEKTITPSKRKKDLLSFVKDSNSNVSNKKTHAEIFFNYTVFPSRSKEQFIATGDLHIKNTGDLVLENPLICLKVHPAEQISIGGQILPPSMTKTLGIHGTEGGLRGWKFMDNDWFQKAQERGEYWIGAIDNPHISPGESIALPNFQITIVKPEKKITAVIDSIVYFQDKDISFPSNNSIKVSF</sequence>
<accession>A0ABW0U5G2</accession>
<evidence type="ECO:0000313" key="2">
    <source>
        <dbReference type="Proteomes" id="UP001596143"/>
    </source>
</evidence>
<evidence type="ECO:0000313" key="1">
    <source>
        <dbReference type="EMBL" id="MFC5627601.1"/>
    </source>
</evidence>
<reference evidence="2" key="1">
    <citation type="journal article" date="2019" name="Int. J. Syst. Evol. Microbiol.">
        <title>The Global Catalogue of Microorganisms (GCM) 10K type strain sequencing project: providing services to taxonomists for standard genome sequencing and annotation.</title>
        <authorList>
            <consortium name="The Broad Institute Genomics Platform"/>
            <consortium name="The Broad Institute Genome Sequencing Center for Infectious Disease"/>
            <person name="Wu L."/>
            <person name="Ma J."/>
        </authorList>
    </citation>
    <scope>NUCLEOTIDE SEQUENCE [LARGE SCALE GENOMIC DNA]</scope>
    <source>
        <strain evidence="2">CGMCC 1.15790</strain>
    </source>
</reference>
<proteinExistence type="predicted"/>